<reference evidence="3 4" key="2">
    <citation type="submission" date="2023-10" db="EMBL/GenBank/DDBJ databases">
        <authorList>
            <person name="Han X.F."/>
        </authorList>
    </citation>
    <scope>NUCLEOTIDE SEQUENCE [LARGE SCALE GENOMIC DNA]</scope>
    <source>
        <strain evidence="3 4">KCTC 39840</strain>
    </source>
</reference>
<proteinExistence type="predicted"/>
<accession>A0ABU4HJI8</accession>
<evidence type="ECO:0000313" key="3">
    <source>
        <dbReference type="EMBL" id="MDW5593415.1"/>
    </source>
</evidence>
<feature type="domain" description="Resolvase/invertase-type recombinase catalytic" evidence="1">
    <location>
        <begin position="4"/>
        <end position="150"/>
    </location>
</feature>
<sequence length="529" mass="59104">MQVRVVVYTRISTDEENQPTSLHSQRERLEAFCSVQEDWRIVAHHEDRSTGTRLDRPGLQAALNLARRGGADLLLVYRVDRLSRKVRQLAQLAEELDGLDVVLKSATEPFDTGSAAGRMMLQMLGVFAEFEHATIVDRITAGIERRAKQGYWPNGRIPYGYTRTRDKALVPDEREAPIVRRIFDLYVAGRLGSVSIARQLTAEGVPSRGRAWLPAKVLTILANEAYVGRVHWREETFDGRHEPLIDQETFARAGALLKQRGEDCARRVGERSDFLLTGVINCGRCHRAYVGMSARGNGGTYHYYACSGRQKLGRRACDGDRLPKDKLEDAVLRQLADTYRTGTLIRQAIEQAAAHDDSERDEIDARRAGIAAEIKRAERAIERYYSAFEAGDLDPRRFDGRIAALRSQLDTLTDQHDELTYHLADGASQEPPDARQLRAVADHLEETLRAAKPEETKALLRLLIEDLQVNSRAEILPRYKVAAQMVCAATFEVELVGLEPTTFALPAAIRCAVPAVVRARLCACAGRPG</sequence>
<dbReference type="Pfam" id="PF00239">
    <property type="entry name" value="Resolvase"/>
    <property type="match status" value="1"/>
</dbReference>
<gene>
    <name evidence="3" type="ORF">R7226_03640</name>
</gene>
<evidence type="ECO:0000259" key="1">
    <source>
        <dbReference type="PROSITE" id="PS51736"/>
    </source>
</evidence>
<dbReference type="InterPro" id="IPR006119">
    <property type="entry name" value="Resolv_N"/>
</dbReference>
<dbReference type="InterPro" id="IPR025827">
    <property type="entry name" value="Zn_ribbon_recom_dom"/>
</dbReference>
<dbReference type="PANTHER" id="PTHR30461">
    <property type="entry name" value="DNA-INVERTASE FROM LAMBDOID PROPHAGE"/>
    <property type="match status" value="1"/>
</dbReference>
<dbReference type="SUPFAM" id="SSF53041">
    <property type="entry name" value="Resolvase-like"/>
    <property type="match status" value="1"/>
</dbReference>
<keyword evidence="4" id="KW-1185">Reference proteome</keyword>
<organism evidence="3 4">
    <name type="scientific">Conexibacter stalactiti</name>
    <dbReference type="NCBI Taxonomy" id="1940611"/>
    <lineage>
        <taxon>Bacteria</taxon>
        <taxon>Bacillati</taxon>
        <taxon>Actinomycetota</taxon>
        <taxon>Thermoleophilia</taxon>
        <taxon>Solirubrobacterales</taxon>
        <taxon>Conexibacteraceae</taxon>
        <taxon>Conexibacter</taxon>
    </lineage>
</organism>
<dbReference type="InterPro" id="IPR011109">
    <property type="entry name" value="DNA_bind_recombinase_dom"/>
</dbReference>
<reference evidence="4" key="1">
    <citation type="submission" date="2023-07" db="EMBL/GenBank/DDBJ databases">
        <title>Conexibacter stalactiti sp. nov., isolated from stalactites in a lava cave and emended description of the genus Conexibacter.</title>
        <authorList>
            <person name="Lee S.D."/>
        </authorList>
    </citation>
    <scope>NUCLEOTIDE SEQUENCE [LARGE SCALE GENOMIC DNA]</scope>
    <source>
        <strain evidence="4">KCTC 39840</strain>
    </source>
</reference>
<protein>
    <submittedName>
        <fullName evidence="3">Recombinase family protein</fullName>
    </submittedName>
</protein>
<dbReference type="Pfam" id="PF07508">
    <property type="entry name" value="Recombinase"/>
    <property type="match status" value="1"/>
</dbReference>
<dbReference type="InterPro" id="IPR050639">
    <property type="entry name" value="SSR_resolvase"/>
</dbReference>
<comment type="caution">
    <text evidence="3">The sequence shown here is derived from an EMBL/GenBank/DDBJ whole genome shotgun (WGS) entry which is preliminary data.</text>
</comment>
<feature type="domain" description="Recombinase" evidence="2">
    <location>
        <begin position="158"/>
        <end position="263"/>
    </location>
</feature>
<dbReference type="PANTHER" id="PTHR30461:SF23">
    <property type="entry name" value="DNA RECOMBINASE-RELATED"/>
    <property type="match status" value="1"/>
</dbReference>
<name>A0ABU4HJI8_9ACTN</name>
<dbReference type="CDD" id="cd03768">
    <property type="entry name" value="SR_ResInv"/>
    <property type="match status" value="1"/>
</dbReference>
<dbReference type="EMBL" id="JAWSTH010000005">
    <property type="protein sequence ID" value="MDW5593415.1"/>
    <property type="molecule type" value="Genomic_DNA"/>
</dbReference>
<dbReference type="PROSITE" id="PS51736">
    <property type="entry name" value="RECOMBINASES_3"/>
    <property type="match status" value="1"/>
</dbReference>
<dbReference type="InterPro" id="IPR038109">
    <property type="entry name" value="DNA_bind_recomb_sf"/>
</dbReference>
<dbReference type="RefSeq" id="WP_318595676.1">
    <property type="nucleotide sequence ID" value="NZ_JAWSTH010000005.1"/>
</dbReference>
<dbReference type="Pfam" id="PF13408">
    <property type="entry name" value="Zn_ribbon_recom"/>
    <property type="match status" value="1"/>
</dbReference>
<dbReference type="SMART" id="SM00857">
    <property type="entry name" value="Resolvase"/>
    <property type="match status" value="1"/>
</dbReference>
<dbReference type="Proteomes" id="UP001284601">
    <property type="component" value="Unassembled WGS sequence"/>
</dbReference>
<dbReference type="Gene3D" id="3.40.50.1390">
    <property type="entry name" value="Resolvase, N-terminal catalytic domain"/>
    <property type="match status" value="1"/>
</dbReference>
<dbReference type="InterPro" id="IPR036162">
    <property type="entry name" value="Resolvase-like_N_sf"/>
</dbReference>
<evidence type="ECO:0000259" key="2">
    <source>
        <dbReference type="PROSITE" id="PS51737"/>
    </source>
</evidence>
<evidence type="ECO:0000313" key="4">
    <source>
        <dbReference type="Proteomes" id="UP001284601"/>
    </source>
</evidence>
<dbReference type="PROSITE" id="PS51737">
    <property type="entry name" value="RECOMBINASE_DNA_BIND"/>
    <property type="match status" value="1"/>
</dbReference>
<dbReference type="Gene3D" id="3.90.1750.20">
    <property type="entry name" value="Putative Large Serine Recombinase, Chain B, Domain 2"/>
    <property type="match status" value="1"/>
</dbReference>